<evidence type="ECO:0000256" key="2">
    <source>
        <dbReference type="ARBA" id="ARBA00022908"/>
    </source>
</evidence>
<dbReference type="InterPro" id="IPR013762">
    <property type="entry name" value="Integrase-like_cat_sf"/>
</dbReference>
<dbReference type="PROSITE" id="PS51898">
    <property type="entry name" value="TYR_RECOMBINASE"/>
    <property type="match status" value="1"/>
</dbReference>
<dbReference type="InterPro" id="IPR038488">
    <property type="entry name" value="Integrase_DNA-bd_sf"/>
</dbReference>
<dbReference type="InterPro" id="IPR053876">
    <property type="entry name" value="Phage_int_M"/>
</dbReference>
<dbReference type="InterPro" id="IPR002104">
    <property type="entry name" value="Integrase_catalytic"/>
</dbReference>
<organism evidence="6 7">
    <name type="scientific">Methylovulum psychrotolerans</name>
    <dbReference type="NCBI Taxonomy" id="1704499"/>
    <lineage>
        <taxon>Bacteria</taxon>
        <taxon>Pseudomonadati</taxon>
        <taxon>Pseudomonadota</taxon>
        <taxon>Gammaproteobacteria</taxon>
        <taxon>Methylococcales</taxon>
        <taxon>Methylococcaceae</taxon>
        <taxon>Methylovulum</taxon>
    </lineage>
</organism>
<dbReference type="PANTHER" id="PTHR30629:SF2">
    <property type="entry name" value="PROPHAGE INTEGRASE INTS-RELATED"/>
    <property type="match status" value="1"/>
</dbReference>
<dbReference type="InterPro" id="IPR010998">
    <property type="entry name" value="Integrase_recombinase_N"/>
</dbReference>
<reference evidence="6 7" key="1">
    <citation type="submission" date="2017-06" db="EMBL/GenBank/DDBJ databases">
        <title>Genome Sequencing of the methanotroph Methylovulum psychrotolerants str. HV10-M2 isolated from a high-altitude environment.</title>
        <authorList>
            <person name="Mateos-Rivera A."/>
        </authorList>
    </citation>
    <scope>NUCLEOTIDE SEQUENCE [LARGE SCALE GENOMIC DNA]</scope>
    <source>
        <strain evidence="6 7">HV10_M2</strain>
    </source>
</reference>
<dbReference type="Pfam" id="PF13356">
    <property type="entry name" value="Arm-DNA-bind_3"/>
    <property type="match status" value="1"/>
</dbReference>
<dbReference type="SUPFAM" id="SSF56349">
    <property type="entry name" value="DNA breaking-rejoining enzymes"/>
    <property type="match status" value="1"/>
</dbReference>
<dbReference type="Pfam" id="PF00589">
    <property type="entry name" value="Phage_integrase"/>
    <property type="match status" value="1"/>
</dbReference>
<proteinExistence type="inferred from homology"/>
<keyword evidence="4" id="KW-0233">DNA recombination</keyword>
<dbReference type="GO" id="GO:0006310">
    <property type="term" value="P:DNA recombination"/>
    <property type="evidence" value="ECO:0007669"/>
    <property type="project" value="UniProtKB-KW"/>
</dbReference>
<evidence type="ECO:0000256" key="3">
    <source>
        <dbReference type="ARBA" id="ARBA00023125"/>
    </source>
</evidence>
<gene>
    <name evidence="6" type="ORF">CEK71_04995</name>
</gene>
<evidence type="ECO:0000313" key="6">
    <source>
        <dbReference type="EMBL" id="ASF45473.1"/>
    </source>
</evidence>
<evidence type="ECO:0000313" key="7">
    <source>
        <dbReference type="Proteomes" id="UP000197019"/>
    </source>
</evidence>
<dbReference type="InterPro" id="IPR050808">
    <property type="entry name" value="Phage_Integrase"/>
</dbReference>
<dbReference type="Proteomes" id="UP000197019">
    <property type="component" value="Chromosome"/>
</dbReference>
<evidence type="ECO:0000256" key="4">
    <source>
        <dbReference type="ARBA" id="ARBA00023172"/>
    </source>
</evidence>
<dbReference type="GO" id="GO:0003677">
    <property type="term" value="F:DNA binding"/>
    <property type="evidence" value="ECO:0007669"/>
    <property type="project" value="UniProtKB-KW"/>
</dbReference>
<dbReference type="Gene3D" id="3.30.160.390">
    <property type="entry name" value="Integrase, DNA-binding domain"/>
    <property type="match status" value="1"/>
</dbReference>
<evidence type="ECO:0000259" key="5">
    <source>
        <dbReference type="PROSITE" id="PS51898"/>
    </source>
</evidence>
<keyword evidence="7" id="KW-1185">Reference proteome</keyword>
<sequence length="435" mass="49673">MALNKISDAAFRNFKPSDNVQIISDGGGLIIRVRPKNEGGSVSFMLSYRIEGKQRQITLKAKSLKEARKERDIYKEQVKQGKDPILERKLETERTRQQQLEEQENLAKLNARITVNDLFIRWTEIDLINRKDRQEIIRMFNKDVLPVLGDLFVEDVRKGHITQVTDALLVRGVNRMAKVLLGLMRQMFRFAVDRDIIEFDPTASIRKAKVGGKDVERDRTLNQDEIKQLAQQLPSSGLMQSTECAIWIALSTLCRIGELSKAKHSDIDIVAKTWKIPETNSKNGKAHVIYLSNFSLAQFNRLKSLSGSETWLFPNRDNSDHVCDKSITKQIDGRQTKIIYSHRSKHSQALVLPNGKWTPHDLRRSGATLMGKLGIQGDVIEKCLNHTEENKVKRIYQRQGLEEEQAAAWQTLGERLNLLLGCLCLPNDSLPYTFS</sequence>
<dbReference type="OrthoDB" id="9795573at2"/>
<dbReference type="PANTHER" id="PTHR30629">
    <property type="entry name" value="PROPHAGE INTEGRASE"/>
    <property type="match status" value="1"/>
</dbReference>
<dbReference type="Gene3D" id="1.10.150.130">
    <property type="match status" value="1"/>
</dbReference>
<dbReference type="KEGG" id="mpsy:CEK71_04995"/>
<dbReference type="InterPro" id="IPR011010">
    <property type="entry name" value="DNA_brk_join_enz"/>
</dbReference>
<dbReference type="GO" id="GO:0015074">
    <property type="term" value="P:DNA integration"/>
    <property type="evidence" value="ECO:0007669"/>
    <property type="project" value="UniProtKB-KW"/>
</dbReference>
<comment type="similarity">
    <text evidence="1">Belongs to the 'phage' integrase family.</text>
</comment>
<dbReference type="RefSeq" id="WP_088618355.1">
    <property type="nucleotide sequence ID" value="NZ_CP022129.1"/>
</dbReference>
<accession>A0A1Z4BW47</accession>
<dbReference type="Gene3D" id="1.10.443.10">
    <property type="entry name" value="Intergrase catalytic core"/>
    <property type="match status" value="1"/>
</dbReference>
<dbReference type="CDD" id="cd00801">
    <property type="entry name" value="INT_P4_C"/>
    <property type="match status" value="1"/>
</dbReference>
<keyword evidence="3" id="KW-0238">DNA-binding</keyword>
<dbReference type="EMBL" id="CP022129">
    <property type="protein sequence ID" value="ASF45473.1"/>
    <property type="molecule type" value="Genomic_DNA"/>
</dbReference>
<dbReference type="InterPro" id="IPR025166">
    <property type="entry name" value="Integrase_DNA_bind_dom"/>
</dbReference>
<feature type="domain" description="Tyr recombinase" evidence="5">
    <location>
        <begin position="216"/>
        <end position="410"/>
    </location>
</feature>
<evidence type="ECO:0000256" key="1">
    <source>
        <dbReference type="ARBA" id="ARBA00008857"/>
    </source>
</evidence>
<keyword evidence="2" id="KW-0229">DNA integration</keyword>
<protein>
    <submittedName>
        <fullName evidence="6">Integrase</fullName>
    </submittedName>
</protein>
<name>A0A1Z4BW47_9GAMM</name>
<dbReference type="AlphaFoldDB" id="A0A1Z4BW47"/>
<dbReference type="Pfam" id="PF22022">
    <property type="entry name" value="Phage_int_M"/>
    <property type="match status" value="1"/>
</dbReference>